<evidence type="ECO:0000259" key="1">
    <source>
        <dbReference type="Pfam" id="PF00149"/>
    </source>
</evidence>
<evidence type="ECO:0000313" key="2">
    <source>
        <dbReference type="Proteomes" id="UP001652625"/>
    </source>
</evidence>
<dbReference type="SUPFAM" id="SSF56300">
    <property type="entry name" value="Metallo-dependent phosphatases"/>
    <property type="match status" value="1"/>
</dbReference>
<keyword evidence="2" id="KW-1185">Reference proteome</keyword>
<protein>
    <submittedName>
        <fullName evidence="3">Manganese-dependent ADP-ribose/CDP-alcohol diphosphatase-like</fullName>
    </submittedName>
</protein>
<evidence type="ECO:0000313" key="3">
    <source>
        <dbReference type="RefSeq" id="XP_065652869.1"/>
    </source>
</evidence>
<gene>
    <name evidence="3" type="primary">LOC136080184</name>
</gene>
<sequence length="345" mass="40139">MAKIEKLFSFGIIADVQYADVDNRYNYTKTNLRYYRNAINHLEDAISTWNDSKVGFVVQLGDLLDGFSNFYKKTQKDFEYINNILIKFDSCGLPVSKQEGTYVSEKDSSKIVPYICHVWGNHDFYNFSREMLWKSSLNSFIKSCNLYSEHNASYHNYDYYYSFTFKTYRIIALDTYDISTCGRASDTDEWKLATSLLKEYNKNDEKAEPYPCSPQYVSWNGALSEKQILWLHDELIDASKNKQKVILLSHIPLHPKASTENTVCWNFNEILSTIYSYKCVVACFAGHFHDGEFYHDKQSNIYFVTLPGVVEREVNTNAFAIVNVFENYIEINGFGELSCRKLLFS</sequence>
<accession>A0ABM4BUK6</accession>
<name>A0ABM4BUK6_HYDVU</name>
<dbReference type="GeneID" id="136080184"/>
<dbReference type="InterPro" id="IPR004843">
    <property type="entry name" value="Calcineurin-like_PHP"/>
</dbReference>
<proteinExistence type="predicted"/>
<reference evidence="3" key="1">
    <citation type="submission" date="2025-08" db="UniProtKB">
        <authorList>
            <consortium name="RefSeq"/>
        </authorList>
    </citation>
    <scope>IDENTIFICATION</scope>
</reference>
<feature type="domain" description="Calcineurin-like phosphoesterase" evidence="1">
    <location>
        <begin position="10"/>
        <end position="290"/>
    </location>
</feature>
<dbReference type="Pfam" id="PF00149">
    <property type="entry name" value="Metallophos"/>
    <property type="match status" value="1"/>
</dbReference>
<dbReference type="PANTHER" id="PTHR16509:SF1">
    <property type="entry name" value="MANGANESE-DEPENDENT ADP-RIBOSE_CDP-ALCOHOL DIPHOSPHATASE"/>
    <property type="match status" value="1"/>
</dbReference>
<dbReference type="PANTHER" id="PTHR16509">
    <property type="match status" value="1"/>
</dbReference>
<organism evidence="2 3">
    <name type="scientific">Hydra vulgaris</name>
    <name type="common">Hydra</name>
    <name type="synonym">Hydra attenuata</name>
    <dbReference type="NCBI Taxonomy" id="6087"/>
    <lineage>
        <taxon>Eukaryota</taxon>
        <taxon>Metazoa</taxon>
        <taxon>Cnidaria</taxon>
        <taxon>Hydrozoa</taxon>
        <taxon>Hydroidolina</taxon>
        <taxon>Anthoathecata</taxon>
        <taxon>Aplanulata</taxon>
        <taxon>Hydridae</taxon>
        <taxon>Hydra</taxon>
    </lineage>
</organism>
<dbReference type="Gene3D" id="3.60.21.10">
    <property type="match status" value="1"/>
</dbReference>
<dbReference type="InterPro" id="IPR029052">
    <property type="entry name" value="Metallo-depent_PP-like"/>
</dbReference>
<dbReference type="RefSeq" id="XP_065652869.1">
    <property type="nucleotide sequence ID" value="XM_065796797.1"/>
</dbReference>
<dbReference type="Proteomes" id="UP001652625">
    <property type="component" value="Chromosome 05"/>
</dbReference>